<accession>A0A195EQI3</accession>
<organism evidence="2 3">
    <name type="scientific">Trachymyrmex septentrionalis</name>
    <dbReference type="NCBI Taxonomy" id="34720"/>
    <lineage>
        <taxon>Eukaryota</taxon>
        <taxon>Metazoa</taxon>
        <taxon>Ecdysozoa</taxon>
        <taxon>Arthropoda</taxon>
        <taxon>Hexapoda</taxon>
        <taxon>Insecta</taxon>
        <taxon>Pterygota</taxon>
        <taxon>Neoptera</taxon>
        <taxon>Endopterygota</taxon>
        <taxon>Hymenoptera</taxon>
        <taxon>Apocrita</taxon>
        <taxon>Aculeata</taxon>
        <taxon>Formicoidea</taxon>
        <taxon>Formicidae</taxon>
        <taxon>Myrmicinae</taxon>
        <taxon>Trachymyrmex</taxon>
    </lineage>
</organism>
<dbReference type="PANTHER" id="PTHR16524">
    <property type="entry name" value="CELL DEATH REGULATOR AVEN"/>
    <property type="match status" value="1"/>
</dbReference>
<dbReference type="STRING" id="34720.A0A195EQI3"/>
<dbReference type="InterPro" id="IPR026187">
    <property type="entry name" value="Aven"/>
</dbReference>
<reference evidence="2 3" key="1">
    <citation type="submission" date="2016-03" db="EMBL/GenBank/DDBJ databases">
        <title>Trachymyrmex septentrionalis WGS genome.</title>
        <authorList>
            <person name="Nygaard S."/>
            <person name="Hu H."/>
            <person name="Boomsma J."/>
            <person name="Zhang G."/>
        </authorList>
    </citation>
    <scope>NUCLEOTIDE SEQUENCE [LARGE SCALE GENOMIC DNA]</scope>
    <source>
        <strain evidence="2">Tsep2-gDNA-1</strain>
        <tissue evidence="2">Whole body</tissue>
    </source>
</reference>
<evidence type="ECO:0000313" key="2">
    <source>
        <dbReference type="EMBL" id="KYN30436.1"/>
    </source>
</evidence>
<keyword evidence="3" id="KW-1185">Reference proteome</keyword>
<sequence length="222" mass="24643">MRRAKKKSKSQQSSSSIADHAESPTDENVVEGKDFGILINAPLSKGGHFVFKSEKGWTVDSSQYSEFFTLNLKTLSAAIDCVPFNKYIDVADKYFVSDQLTSIFNDAERGKAAYNVLLNDLNASSLSDTKVETKENMKTDQSKTVNFVTNVKPEDNIDDLEKDLDFLLSLKEPVQSTVIGIPQSVIGIPLSMSHNTDSKTKSKNVPNKPIDLEKWLDTVLDD</sequence>
<dbReference type="EMBL" id="KQ982021">
    <property type="protein sequence ID" value="KYN30436.1"/>
    <property type="molecule type" value="Genomic_DNA"/>
</dbReference>
<dbReference type="AlphaFoldDB" id="A0A195EQI3"/>
<gene>
    <name evidence="2" type="ORF">ALC56_15132</name>
</gene>
<evidence type="ECO:0000313" key="3">
    <source>
        <dbReference type="Proteomes" id="UP000078541"/>
    </source>
</evidence>
<dbReference type="KEGG" id="tsep:108756230"/>
<dbReference type="GO" id="GO:0010972">
    <property type="term" value="P:negative regulation of G2/M transition of mitotic cell cycle"/>
    <property type="evidence" value="ECO:0007669"/>
    <property type="project" value="TreeGrafter"/>
</dbReference>
<dbReference type="OrthoDB" id="6338233at2759"/>
<evidence type="ECO:0000256" key="1">
    <source>
        <dbReference type="SAM" id="MobiDB-lite"/>
    </source>
</evidence>
<dbReference type="PANTHER" id="PTHR16524:SF2">
    <property type="entry name" value="CELL DEATH REGULATOR AVEN"/>
    <property type="match status" value="1"/>
</dbReference>
<proteinExistence type="predicted"/>
<evidence type="ECO:0008006" key="4">
    <source>
        <dbReference type="Google" id="ProtNLM"/>
    </source>
</evidence>
<feature type="region of interest" description="Disordered" evidence="1">
    <location>
        <begin position="1"/>
        <end position="27"/>
    </location>
</feature>
<protein>
    <recommendedName>
        <fullName evidence="4">Cell death regulator Aven</fullName>
    </recommendedName>
</protein>
<name>A0A195EQI3_9HYME</name>
<dbReference type="Proteomes" id="UP000078541">
    <property type="component" value="Unassembled WGS sequence"/>
</dbReference>